<protein>
    <recommendedName>
        <fullName evidence="12">Alpha-1,4 glucan phosphorylase</fullName>
        <ecNumber evidence="12">2.4.1.1</ecNumber>
    </recommendedName>
</protein>
<dbReference type="GO" id="GO:0005980">
    <property type="term" value="P:glycogen catabolic process"/>
    <property type="evidence" value="ECO:0007669"/>
    <property type="project" value="TreeGrafter"/>
</dbReference>
<dbReference type="AlphaFoldDB" id="A0A1T1AQU3"/>
<dbReference type="NCBIfam" id="TIGR02093">
    <property type="entry name" value="P_ylase"/>
    <property type="match status" value="1"/>
</dbReference>
<dbReference type="EMBL" id="MTJN01000002">
    <property type="protein sequence ID" value="OOV06479.1"/>
    <property type="molecule type" value="Genomic_DNA"/>
</dbReference>
<comment type="catalytic activity">
    <reaction evidence="1 12">
        <text>[(1-&gt;4)-alpha-D-glucosyl](n) + phosphate = [(1-&gt;4)-alpha-D-glucosyl](n-1) + alpha-D-glucose 1-phosphate</text>
        <dbReference type="Rhea" id="RHEA:41732"/>
        <dbReference type="Rhea" id="RHEA-COMP:9584"/>
        <dbReference type="Rhea" id="RHEA-COMP:9586"/>
        <dbReference type="ChEBI" id="CHEBI:15444"/>
        <dbReference type="ChEBI" id="CHEBI:43474"/>
        <dbReference type="ChEBI" id="CHEBI:58601"/>
        <dbReference type="EC" id="2.4.1.1"/>
    </reaction>
</comment>
<keyword evidence="8 11" id="KW-0663">Pyridoxal phosphate</keyword>
<keyword evidence="14" id="KW-1185">Reference proteome</keyword>
<keyword evidence="4" id="KW-0021">Allosteric enzyme</keyword>
<comment type="caution">
    <text evidence="13">The sequence shown here is derived from an EMBL/GenBank/DDBJ whole genome shotgun (WGS) entry which is preliminary data.</text>
</comment>
<dbReference type="PROSITE" id="PS00102">
    <property type="entry name" value="PHOSPHORYLASE"/>
    <property type="match status" value="1"/>
</dbReference>
<dbReference type="Proteomes" id="UP000190750">
    <property type="component" value="Unassembled WGS sequence"/>
</dbReference>
<dbReference type="EC" id="2.4.1.1" evidence="12"/>
<dbReference type="GO" id="GO:0008184">
    <property type="term" value="F:glycogen phosphorylase activity"/>
    <property type="evidence" value="ECO:0007669"/>
    <property type="project" value="InterPro"/>
</dbReference>
<dbReference type="PANTHER" id="PTHR11468">
    <property type="entry name" value="GLYCOGEN PHOSPHORYLASE"/>
    <property type="match status" value="1"/>
</dbReference>
<evidence type="ECO:0000256" key="6">
    <source>
        <dbReference type="ARBA" id="ARBA00022676"/>
    </source>
</evidence>
<evidence type="ECO:0000256" key="5">
    <source>
        <dbReference type="ARBA" id="ARBA00022600"/>
    </source>
</evidence>
<gene>
    <name evidence="13" type="ORF">RF819_06790</name>
</gene>
<feature type="modified residue" description="N6-(pyridoxal phosphate)lysine" evidence="11">
    <location>
        <position position="659"/>
    </location>
</feature>
<evidence type="ECO:0000256" key="12">
    <source>
        <dbReference type="RuleBase" id="RU000587"/>
    </source>
</evidence>
<dbReference type="PANTHER" id="PTHR11468:SF3">
    <property type="entry name" value="GLYCOGEN PHOSPHORYLASE, LIVER FORM"/>
    <property type="match status" value="1"/>
</dbReference>
<keyword evidence="7 12" id="KW-0808">Transferase</keyword>
<evidence type="ECO:0000313" key="13">
    <source>
        <dbReference type="EMBL" id="OOV06479.1"/>
    </source>
</evidence>
<dbReference type="Pfam" id="PF00343">
    <property type="entry name" value="Phosphorylase"/>
    <property type="match status" value="1"/>
</dbReference>
<evidence type="ECO:0000256" key="9">
    <source>
        <dbReference type="ARBA" id="ARBA00023277"/>
    </source>
</evidence>
<comment type="function">
    <text evidence="12">Allosteric enzyme that catalyzes the rate-limiting step in glycogen catabolism, the phosphorolytic cleavage of glycogen to produce glucose-1-phosphate, and plays a central role in maintaining cellular and organismal glucose homeostasis.</text>
</comment>
<dbReference type="InterPro" id="IPR000811">
    <property type="entry name" value="Glyco_trans_35"/>
</dbReference>
<evidence type="ECO:0000256" key="3">
    <source>
        <dbReference type="ARBA" id="ARBA00006047"/>
    </source>
</evidence>
<dbReference type="SUPFAM" id="SSF53756">
    <property type="entry name" value="UDP-Glycosyltransferase/glycogen phosphorylase"/>
    <property type="match status" value="1"/>
</dbReference>
<accession>A0A1T1AQU3</accession>
<sequence>MPLNTSAKPQSPDISKDINSHLLHTVGADPGAASSSEMMQAVAQVARAQLSERWVHTQREERKHKARRVVYLSMEFLMGRTLSNALAALNLTEGAAAGALQHAKNLEDLTGCEPDAALGNGGLGRLAACFLDSMATLGLPSFGYGIRYEYGMFAQEIQGGNQVEYPDSWLKDGTPWEFPRAELTYPVRFGGWVAHEDGKVVWKHAGEVAAKAYDMVVPGHGTHKVSTLRLWKAVAPDHIDLGAFNTGDYARAAAAKNEYENISWVLYPNDSTPAGRELRLKQEYFFVAASMQDLIKRHLDEHHTLDNLAEHVAIHLNDTHPAIGVAELMRILCDEHDMLWDKAWALCGKTFSYTNHTLMPEALETWPVSLIQHVLPRHLEIIFRINKEFLDQAARFRPGDQEFLKRLSLIDETGERRVRMAHLSVVGSHQINGVSALHSELLVRTIFTDFASLWPHRFTNMTNGVTPRRWLAQANPSLSKLLDASLGSGWRLDLNKLQGLKEHQGDAAFREQFRAIKRYNKVRLAHLIKETTGVVVSPDSLFDVQVKRIHEYKRQLLNVLHVVTRYQAILANPDAPWVPRTVIFAGKAASSYVAAKSIIRLIHDVGLTVNNDERIGDKLKVVFIPNYGVSVAEIIMPGADLSEQISTAGTEASGTGNMKLALNGALTIGTDDGANIEIRQNVGDDNIFIFGLKTPEVRDLRVTGYHPLNYYEGNPTLKAVLNAIGEGEFSPDEPGRYSALINSLVWGGDHYLLLADYASYVATQQQVDGVYRQPELWSQRAIANVAGMGVFSSDRTIGEYARQIWRVTPAPY</sequence>
<dbReference type="GO" id="GO:0005737">
    <property type="term" value="C:cytoplasm"/>
    <property type="evidence" value="ECO:0007669"/>
    <property type="project" value="TreeGrafter"/>
</dbReference>
<evidence type="ECO:0000256" key="11">
    <source>
        <dbReference type="PIRSR" id="PIRSR000460-1"/>
    </source>
</evidence>
<dbReference type="FunFam" id="3.40.50.2000:FF:000003">
    <property type="entry name" value="Alpha-1,4 glucan phosphorylase"/>
    <property type="match status" value="1"/>
</dbReference>
<dbReference type="OrthoDB" id="7229284at2"/>
<dbReference type="FunFam" id="3.40.50.2000:FF:000034">
    <property type="entry name" value="Alpha-1,4 glucan phosphorylase"/>
    <property type="match status" value="1"/>
</dbReference>
<evidence type="ECO:0000256" key="8">
    <source>
        <dbReference type="ARBA" id="ARBA00022898"/>
    </source>
</evidence>
<proteinExistence type="inferred from homology"/>
<dbReference type="STRING" id="28066.RF819_06790"/>
<evidence type="ECO:0000256" key="1">
    <source>
        <dbReference type="ARBA" id="ARBA00001275"/>
    </source>
</evidence>
<dbReference type="PIRSF" id="PIRSF000460">
    <property type="entry name" value="Pprylas_GlgP"/>
    <property type="match status" value="1"/>
</dbReference>
<dbReference type="RefSeq" id="WP_078364274.1">
    <property type="nucleotide sequence ID" value="NZ_MTJN01000002.1"/>
</dbReference>
<evidence type="ECO:0000256" key="2">
    <source>
        <dbReference type="ARBA" id="ARBA00001933"/>
    </source>
</evidence>
<dbReference type="GO" id="GO:0030170">
    <property type="term" value="F:pyridoxal phosphate binding"/>
    <property type="evidence" value="ECO:0007669"/>
    <property type="project" value="InterPro"/>
</dbReference>
<comment type="similarity">
    <text evidence="3 12">Belongs to the glycogen phosphorylase family.</text>
</comment>
<comment type="function">
    <text evidence="10">Phosphorylase is an important allosteric enzyme in carbohydrate metabolism. Enzymes from different sources differ in their regulatory mechanisms and in their natural substrates. However, all known phosphorylases share catalytic and structural properties.</text>
</comment>
<evidence type="ECO:0000256" key="10">
    <source>
        <dbReference type="ARBA" id="ARBA00025174"/>
    </source>
</evidence>
<evidence type="ECO:0000256" key="7">
    <source>
        <dbReference type="ARBA" id="ARBA00022679"/>
    </source>
</evidence>
<keyword evidence="9 12" id="KW-0119">Carbohydrate metabolism</keyword>
<comment type="cofactor">
    <cofactor evidence="2 12">
        <name>pyridoxal 5'-phosphate</name>
        <dbReference type="ChEBI" id="CHEBI:597326"/>
    </cofactor>
</comment>
<evidence type="ECO:0000256" key="4">
    <source>
        <dbReference type="ARBA" id="ARBA00022533"/>
    </source>
</evidence>
<dbReference type="Gene3D" id="3.40.50.2000">
    <property type="entry name" value="Glycogen Phosphorylase B"/>
    <property type="match status" value="2"/>
</dbReference>
<organism evidence="13 14">
    <name type="scientific">Rhodoferax fermentans</name>
    <dbReference type="NCBI Taxonomy" id="28066"/>
    <lineage>
        <taxon>Bacteria</taxon>
        <taxon>Pseudomonadati</taxon>
        <taxon>Pseudomonadota</taxon>
        <taxon>Betaproteobacteria</taxon>
        <taxon>Burkholderiales</taxon>
        <taxon>Comamonadaceae</taxon>
        <taxon>Rhodoferax</taxon>
    </lineage>
</organism>
<reference evidence="13 14" key="1">
    <citation type="submission" date="2017-01" db="EMBL/GenBank/DDBJ databases">
        <title>Genome sequencing of Rhodoferax fermentans JCM 7819.</title>
        <authorList>
            <person name="Kim Y.J."/>
            <person name="Farh M.E.-A."/>
            <person name="Yang D.-C."/>
        </authorList>
    </citation>
    <scope>NUCLEOTIDE SEQUENCE [LARGE SCALE GENOMIC DNA]</scope>
    <source>
        <strain evidence="13 14">JCM 7819</strain>
    </source>
</reference>
<evidence type="ECO:0000313" key="14">
    <source>
        <dbReference type="Proteomes" id="UP000190750"/>
    </source>
</evidence>
<dbReference type="CDD" id="cd04300">
    <property type="entry name" value="GT35_Glycogen_Phosphorylase"/>
    <property type="match status" value="1"/>
</dbReference>
<dbReference type="InterPro" id="IPR011833">
    <property type="entry name" value="Glycg_phsphrylas"/>
</dbReference>
<name>A0A1T1AQU3_RHOFE</name>
<keyword evidence="6 12" id="KW-0328">Glycosyltransferase</keyword>
<keyword evidence="5" id="KW-0321">Glycogen metabolism</keyword>
<dbReference type="InterPro" id="IPR035090">
    <property type="entry name" value="Pyridoxal_P_attach_site"/>
</dbReference>